<comment type="caution">
    <text evidence="1">The sequence shown here is derived from an EMBL/GenBank/DDBJ whole genome shotgun (WGS) entry which is preliminary data.</text>
</comment>
<proteinExistence type="predicted"/>
<gene>
    <name evidence="1" type="ORF">S03H2_50382</name>
</gene>
<organism evidence="1">
    <name type="scientific">marine sediment metagenome</name>
    <dbReference type="NCBI Taxonomy" id="412755"/>
    <lineage>
        <taxon>unclassified sequences</taxon>
        <taxon>metagenomes</taxon>
        <taxon>ecological metagenomes</taxon>
    </lineage>
</organism>
<protein>
    <submittedName>
        <fullName evidence="1">Uncharacterized protein</fullName>
    </submittedName>
</protein>
<dbReference type="EMBL" id="BARU01031894">
    <property type="protein sequence ID" value="GAH64823.1"/>
    <property type="molecule type" value="Genomic_DNA"/>
</dbReference>
<sequence length="53" mass="5723">LAAQFARGGTDELENPKIFQTPEVVRSGGLSALKAFGKPVEILHKVKEKVFVA</sequence>
<evidence type="ECO:0000313" key="1">
    <source>
        <dbReference type="EMBL" id="GAH64823.1"/>
    </source>
</evidence>
<feature type="non-terminal residue" evidence="1">
    <location>
        <position position="1"/>
    </location>
</feature>
<accession>X1J4W4</accession>
<dbReference type="AlphaFoldDB" id="X1J4W4"/>
<reference evidence="1" key="1">
    <citation type="journal article" date="2014" name="Front. Microbiol.">
        <title>High frequency of phylogenetically diverse reductive dehalogenase-homologous genes in deep subseafloor sedimentary metagenomes.</title>
        <authorList>
            <person name="Kawai M."/>
            <person name="Futagami T."/>
            <person name="Toyoda A."/>
            <person name="Takaki Y."/>
            <person name="Nishi S."/>
            <person name="Hori S."/>
            <person name="Arai W."/>
            <person name="Tsubouchi T."/>
            <person name="Morono Y."/>
            <person name="Uchiyama I."/>
            <person name="Ito T."/>
            <person name="Fujiyama A."/>
            <person name="Inagaki F."/>
            <person name="Takami H."/>
        </authorList>
    </citation>
    <scope>NUCLEOTIDE SEQUENCE</scope>
    <source>
        <strain evidence="1">Expedition CK06-06</strain>
    </source>
</reference>
<name>X1J4W4_9ZZZZ</name>